<feature type="binding site" description="axial binding residue" evidence="6">
    <location>
        <position position="448"/>
    </location>
    <ligand>
        <name>heme</name>
        <dbReference type="ChEBI" id="CHEBI:30413"/>
    </ligand>
    <ligandPart>
        <name>Fe</name>
        <dbReference type="ChEBI" id="CHEBI:18248"/>
    </ligandPart>
</feature>
<keyword evidence="8" id="KW-0812">Transmembrane</keyword>
<reference evidence="9" key="1">
    <citation type="journal article" date="2020" name="Stud. Mycol.">
        <title>101 Dothideomycetes genomes: a test case for predicting lifestyles and emergence of pathogens.</title>
        <authorList>
            <person name="Haridas S."/>
            <person name="Albert R."/>
            <person name="Binder M."/>
            <person name="Bloem J."/>
            <person name="Labutti K."/>
            <person name="Salamov A."/>
            <person name="Andreopoulos B."/>
            <person name="Baker S."/>
            <person name="Barry K."/>
            <person name="Bills G."/>
            <person name="Bluhm B."/>
            <person name="Cannon C."/>
            <person name="Castanera R."/>
            <person name="Culley D."/>
            <person name="Daum C."/>
            <person name="Ezra D."/>
            <person name="Gonzalez J."/>
            <person name="Henrissat B."/>
            <person name="Kuo A."/>
            <person name="Liang C."/>
            <person name="Lipzen A."/>
            <person name="Lutzoni F."/>
            <person name="Magnuson J."/>
            <person name="Mondo S."/>
            <person name="Nolan M."/>
            <person name="Ohm R."/>
            <person name="Pangilinan J."/>
            <person name="Park H.-J."/>
            <person name="Ramirez L."/>
            <person name="Alfaro M."/>
            <person name="Sun H."/>
            <person name="Tritt A."/>
            <person name="Yoshinaga Y."/>
            <person name="Zwiers L.-H."/>
            <person name="Turgeon B."/>
            <person name="Goodwin S."/>
            <person name="Spatafora J."/>
            <person name="Crous P."/>
            <person name="Grigoriev I."/>
        </authorList>
    </citation>
    <scope>NUCLEOTIDE SEQUENCE</scope>
    <source>
        <strain evidence="9">CBS 113389</strain>
    </source>
</reference>
<keyword evidence="7 9" id="KW-0503">Monooxygenase</keyword>
<dbReference type="Pfam" id="PF00067">
    <property type="entry name" value="p450"/>
    <property type="match status" value="1"/>
</dbReference>
<evidence type="ECO:0000256" key="3">
    <source>
        <dbReference type="ARBA" id="ARBA00022617"/>
    </source>
</evidence>
<keyword evidence="4 6" id="KW-0479">Metal-binding</keyword>
<dbReference type="InterPro" id="IPR001128">
    <property type="entry name" value="Cyt_P450"/>
</dbReference>
<evidence type="ECO:0000256" key="4">
    <source>
        <dbReference type="ARBA" id="ARBA00022723"/>
    </source>
</evidence>
<evidence type="ECO:0000313" key="9">
    <source>
        <dbReference type="EMBL" id="KAF2479038.1"/>
    </source>
</evidence>
<keyword evidence="3 6" id="KW-0349">Heme</keyword>
<proteinExistence type="inferred from homology"/>
<dbReference type="InterPro" id="IPR050121">
    <property type="entry name" value="Cytochrome_P450_monoxygenase"/>
</dbReference>
<dbReference type="GO" id="GO:0016705">
    <property type="term" value="F:oxidoreductase activity, acting on paired donors, with incorporation or reduction of molecular oxygen"/>
    <property type="evidence" value="ECO:0007669"/>
    <property type="project" value="InterPro"/>
</dbReference>
<evidence type="ECO:0000256" key="5">
    <source>
        <dbReference type="ARBA" id="ARBA00023004"/>
    </source>
</evidence>
<dbReference type="GO" id="GO:0005506">
    <property type="term" value="F:iron ion binding"/>
    <property type="evidence" value="ECO:0007669"/>
    <property type="project" value="InterPro"/>
</dbReference>
<dbReference type="PANTHER" id="PTHR24305">
    <property type="entry name" value="CYTOCHROME P450"/>
    <property type="match status" value="1"/>
</dbReference>
<evidence type="ECO:0000256" key="6">
    <source>
        <dbReference type="PIRSR" id="PIRSR602401-1"/>
    </source>
</evidence>
<sequence>MDTVEHPRTALPVSLLAIFAGLSLLYFAGVLIHRLYIHPLHKIPGPWINAVSRIPFARHLYYGTTAQNVLRLHEKYGDVVRLSPNEVSFISGETAWQEIYGHRTGKTKGLPNMQKDLRWYNPPPGGRHIVVSTDEDHSRYRRTLAHAFSDRALAQQEAILQQYANLLVSQLKASLSEGPIQDMTKWYNWATFDIIADLTFGTPFGCLRDRKQHMCIDCIYNTLSTFRFQYFTSYWPALKRLQSMWTSNKHVQGRKELYQFIQAHTMQRMATETQRPDFMTETLKHSGEKGVGLTPQEFATNNNVLIGAGSETTATLLSAVTYIMLRTPAVMRKLQEEVRGRWTSSDSITLDEVHKAPYLVAVLQEALRYFPPVPTGFVRRVPEGGAVVSGYYLPEATGVGVSSYPLGRSQKRFRDANSFIPERWLDDPRFVDDRRDIVQAFNFGPRNCLGKNLAIAESRLLLAKMVWSFDFELDPRSENWMDECRVRTVWVKPPLMVRVKEVVRE</sequence>
<evidence type="ECO:0000256" key="7">
    <source>
        <dbReference type="RuleBase" id="RU000461"/>
    </source>
</evidence>
<evidence type="ECO:0000256" key="2">
    <source>
        <dbReference type="ARBA" id="ARBA00010617"/>
    </source>
</evidence>
<dbReference type="RefSeq" id="XP_033585608.1">
    <property type="nucleotide sequence ID" value="XM_033738432.1"/>
</dbReference>
<keyword evidence="8" id="KW-0472">Membrane</keyword>
<organism evidence="9 10">
    <name type="scientific">Neohortaea acidophila</name>
    <dbReference type="NCBI Taxonomy" id="245834"/>
    <lineage>
        <taxon>Eukaryota</taxon>
        <taxon>Fungi</taxon>
        <taxon>Dikarya</taxon>
        <taxon>Ascomycota</taxon>
        <taxon>Pezizomycotina</taxon>
        <taxon>Dothideomycetes</taxon>
        <taxon>Dothideomycetidae</taxon>
        <taxon>Mycosphaerellales</taxon>
        <taxon>Teratosphaeriaceae</taxon>
        <taxon>Neohortaea</taxon>
    </lineage>
</organism>
<dbReference type="GO" id="GO:0004497">
    <property type="term" value="F:monooxygenase activity"/>
    <property type="evidence" value="ECO:0007669"/>
    <property type="project" value="UniProtKB-KW"/>
</dbReference>
<comment type="cofactor">
    <cofactor evidence="1 6">
        <name>heme</name>
        <dbReference type="ChEBI" id="CHEBI:30413"/>
    </cofactor>
</comment>
<dbReference type="OrthoDB" id="1470350at2759"/>
<accession>A0A6A6PGC8</accession>
<dbReference type="EMBL" id="MU001642">
    <property type="protein sequence ID" value="KAF2479038.1"/>
    <property type="molecule type" value="Genomic_DNA"/>
</dbReference>
<protein>
    <submittedName>
        <fullName evidence="9">Putative P450 monooxygenase</fullName>
    </submittedName>
</protein>
<dbReference type="CDD" id="cd11058">
    <property type="entry name" value="CYP60B-like"/>
    <property type="match status" value="1"/>
</dbReference>
<dbReference type="AlphaFoldDB" id="A0A6A6PGC8"/>
<dbReference type="InterPro" id="IPR017972">
    <property type="entry name" value="Cyt_P450_CS"/>
</dbReference>
<dbReference type="SUPFAM" id="SSF48264">
    <property type="entry name" value="Cytochrome P450"/>
    <property type="match status" value="1"/>
</dbReference>
<dbReference type="Proteomes" id="UP000799767">
    <property type="component" value="Unassembled WGS sequence"/>
</dbReference>
<gene>
    <name evidence="9" type="ORF">BDY17DRAFT_47780</name>
</gene>
<dbReference type="InterPro" id="IPR002401">
    <property type="entry name" value="Cyt_P450_E_grp-I"/>
</dbReference>
<feature type="transmembrane region" description="Helical" evidence="8">
    <location>
        <begin position="12"/>
        <end position="32"/>
    </location>
</feature>
<keyword evidence="7" id="KW-0560">Oxidoreductase</keyword>
<dbReference type="PRINTS" id="PR00385">
    <property type="entry name" value="P450"/>
</dbReference>
<dbReference type="GeneID" id="54479434"/>
<keyword evidence="8" id="KW-1133">Transmembrane helix</keyword>
<keyword evidence="5 6" id="KW-0408">Iron</keyword>
<evidence type="ECO:0000256" key="8">
    <source>
        <dbReference type="SAM" id="Phobius"/>
    </source>
</evidence>
<dbReference type="PRINTS" id="PR00463">
    <property type="entry name" value="EP450I"/>
</dbReference>
<keyword evidence="10" id="KW-1185">Reference proteome</keyword>
<name>A0A6A6PGC8_9PEZI</name>
<dbReference type="PANTHER" id="PTHR24305:SF210">
    <property type="entry name" value="CYTOCHROME P450 MONOOXYGENASE ASQL-RELATED"/>
    <property type="match status" value="1"/>
</dbReference>
<dbReference type="InterPro" id="IPR036396">
    <property type="entry name" value="Cyt_P450_sf"/>
</dbReference>
<evidence type="ECO:0000313" key="10">
    <source>
        <dbReference type="Proteomes" id="UP000799767"/>
    </source>
</evidence>
<evidence type="ECO:0000256" key="1">
    <source>
        <dbReference type="ARBA" id="ARBA00001971"/>
    </source>
</evidence>
<dbReference type="Gene3D" id="1.10.630.10">
    <property type="entry name" value="Cytochrome P450"/>
    <property type="match status" value="1"/>
</dbReference>
<dbReference type="GO" id="GO:0020037">
    <property type="term" value="F:heme binding"/>
    <property type="evidence" value="ECO:0007669"/>
    <property type="project" value="InterPro"/>
</dbReference>
<dbReference type="PROSITE" id="PS00086">
    <property type="entry name" value="CYTOCHROME_P450"/>
    <property type="match status" value="1"/>
</dbReference>
<comment type="similarity">
    <text evidence="2 7">Belongs to the cytochrome P450 family.</text>
</comment>